<sequence>MAQELTVEIVRNPSSGYTVPPPRGERDPAASGHRDLRILLRHAERDGLTVTAFASWLPPREQWRGARLETTPQTLVSKAGTLRFEWKRLVVDHIDDSPGPGMRIGGRPLSEQTDLTGHSALVETLVKNLAEEGFDVLDVMLDGNDPGLRSFRAFLLDTLAQEENLRISFDSDLPLPWPMLAVDPSRCADPWDAFLGHRHQVEQASPAYSWVEQMALEPRRRAVTSLNTDTTLDRVGRASDVRDLLDSRSHLTVRTRAEDLLDALNNEVLPEDLMYFWCHGTFMDEGTPDRRLVIKLSDADLIDSAKVRRRRRPLRGRPQRFKPFVLLNACHTGQAATGTHVDHLGAALIDLGADGVLGPQIEIPQVFASEYAYSFLEMYLTGLHTAGEISQILVRAFATKFRNPLALTYSLHCGLHSRLDLAS</sequence>
<accession>A0ABW6XE17</accession>
<gene>
    <name evidence="3" type="ORF">ACFY8O_29095</name>
</gene>
<reference evidence="3 4" key="1">
    <citation type="submission" date="2024-10" db="EMBL/GenBank/DDBJ databases">
        <title>The Natural Products Discovery Center: Release of the First 8490 Sequenced Strains for Exploring Actinobacteria Biosynthetic Diversity.</title>
        <authorList>
            <person name="Kalkreuter E."/>
            <person name="Kautsar S.A."/>
            <person name="Yang D."/>
            <person name="Bader C.D."/>
            <person name="Teijaro C.N."/>
            <person name="Fluegel L."/>
            <person name="Davis C.M."/>
            <person name="Simpson J.R."/>
            <person name="Lauterbach L."/>
            <person name="Steele A.D."/>
            <person name="Gui C."/>
            <person name="Meng S."/>
            <person name="Li G."/>
            <person name="Viehrig K."/>
            <person name="Ye F."/>
            <person name="Su P."/>
            <person name="Kiefer A.F."/>
            <person name="Nichols A."/>
            <person name="Cepeda A.J."/>
            <person name="Yan W."/>
            <person name="Fan B."/>
            <person name="Jiang Y."/>
            <person name="Adhikari A."/>
            <person name="Zheng C.-J."/>
            <person name="Schuster L."/>
            <person name="Cowan T.M."/>
            <person name="Smanski M.J."/>
            <person name="Chevrette M.G."/>
            <person name="De Carvalho L.P.S."/>
            <person name="Shen B."/>
        </authorList>
    </citation>
    <scope>NUCLEOTIDE SEQUENCE [LARGE SCALE GENOMIC DNA]</scope>
    <source>
        <strain evidence="3 4">NPDC012540</strain>
    </source>
</reference>
<protein>
    <submittedName>
        <fullName evidence="3">CHAT domain-containing protein</fullName>
    </submittedName>
</protein>
<feature type="region of interest" description="Disordered" evidence="1">
    <location>
        <begin position="1"/>
        <end position="31"/>
    </location>
</feature>
<keyword evidence="4" id="KW-1185">Reference proteome</keyword>
<dbReference type="InterPro" id="IPR024983">
    <property type="entry name" value="CHAT_dom"/>
</dbReference>
<evidence type="ECO:0000313" key="4">
    <source>
        <dbReference type="Proteomes" id="UP001602322"/>
    </source>
</evidence>
<evidence type="ECO:0000313" key="3">
    <source>
        <dbReference type="EMBL" id="MFF5899961.1"/>
    </source>
</evidence>
<name>A0ABW6XE17_9ACTN</name>
<dbReference type="EMBL" id="JBIBEG010000010">
    <property type="protein sequence ID" value="MFF5899961.1"/>
    <property type="molecule type" value="Genomic_DNA"/>
</dbReference>
<feature type="domain" description="CHAT" evidence="2">
    <location>
        <begin position="163"/>
        <end position="386"/>
    </location>
</feature>
<dbReference type="RefSeq" id="WP_387907522.1">
    <property type="nucleotide sequence ID" value="NZ_JBIBEG010000010.1"/>
</dbReference>
<evidence type="ECO:0000259" key="2">
    <source>
        <dbReference type="Pfam" id="PF12770"/>
    </source>
</evidence>
<comment type="caution">
    <text evidence="3">The sequence shown here is derived from an EMBL/GenBank/DDBJ whole genome shotgun (WGS) entry which is preliminary data.</text>
</comment>
<organism evidence="3 4">
    <name type="scientific">Streptomyces argenteolus</name>
    <dbReference type="NCBI Taxonomy" id="67274"/>
    <lineage>
        <taxon>Bacteria</taxon>
        <taxon>Bacillati</taxon>
        <taxon>Actinomycetota</taxon>
        <taxon>Actinomycetes</taxon>
        <taxon>Kitasatosporales</taxon>
        <taxon>Streptomycetaceae</taxon>
        <taxon>Streptomyces</taxon>
    </lineage>
</organism>
<dbReference type="Proteomes" id="UP001602322">
    <property type="component" value="Unassembled WGS sequence"/>
</dbReference>
<evidence type="ECO:0000256" key="1">
    <source>
        <dbReference type="SAM" id="MobiDB-lite"/>
    </source>
</evidence>
<proteinExistence type="predicted"/>
<dbReference type="Pfam" id="PF12770">
    <property type="entry name" value="CHAT"/>
    <property type="match status" value="1"/>
</dbReference>